<reference evidence="2" key="1">
    <citation type="journal article" date="2019" name="Int. J. Syst. Evol. Microbiol.">
        <title>The Global Catalogue of Microorganisms (GCM) 10K type strain sequencing project: providing services to taxonomists for standard genome sequencing and annotation.</title>
        <authorList>
            <consortium name="The Broad Institute Genomics Platform"/>
            <consortium name="The Broad Institute Genome Sequencing Center for Infectious Disease"/>
            <person name="Wu L."/>
            <person name="Ma J."/>
        </authorList>
    </citation>
    <scope>NUCLEOTIDE SEQUENCE [LARGE SCALE GENOMIC DNA]</scope>
    <source>
        <strain evidence="2">LMG 29894</strain>
    </source>
</reference>
<accession>A0ABV8MMF7</accession>
<evidence type="ECO:0000313" key="1">
    <source>
        <dbReference type="EMBL" id="MFC4158246.1"/>
    </source>
</evidence>
<sequence length="103" mass="11529">MSYYPTAQEIDTDTVEARLDAMSRDAAEIDHWLCNSPTAAMIVVRLFAASSGETVGVAIELENAFRAELREYVTAQVLKSTTSKTEQRLIQRELDDEFDRLAA</sequence>
<organism evidence="1 2">
    <name type="scientific">Chitinimonas lacunae</name>
    <dbReference type="NCBI Taxonomy" id="1963018"/>
    <lineage>
        <taxon>Bacteria</taxon>
        <taxon>Pseudomonadati</taxon>
        <taxon>Pseudomonadota</taxon>
        <taxon>Betaproteobacteria</taxon>
        <taxon>Neisseriales</taxon>
        <taxon>Chitinibacteraceae</taxon>
        <taxon>Chitinimonas</taxon>
    </lineage>
</organism>
<gene>
    <name evidence="1" type="ORF">ACFOW7_02625</name>
</gene>
<dbReference type="Proteomes" id="UP001595791">
    <property type="component" value="Unassembled WGS sequence"/>
</dbReference>
<proteinExistence type="predicted"/>
<comment type="caution">
    <text evidence="1">The sequence shown here is derived from an EMBL/GenBank/DDBJ whole genome shotgun (WGS) entry which is preliminary data.</text>
</comment>
<name>A0ABV8MMF7_9NEIS</name>
<evidence type="ECO:0000313" key="2">
    <source>
        <dbReference type="Proteomes" id="UP001595791"/>
    </source>
</evidence>
<dbReference type="EMBL" id="JBHSBU010000001">
    <property type="protein sequence ID" value="MFC4158246.1"/>
    <property type="molecule type" value="Genomic_DNA"/>
</dbReference>
<protein>
    <submittedName>
        <fullName evidence="1">Uncharacterized protein</fullName>
    </submittedName>
</protein>
<dbReference type="RefSeq" id="WP_378160711.1">
    <property type="nucleotide sequence ID" value="NZ_JBHSBU010000001.1"/>
</dbReference>
<keyword evidence="2" id="KW-1185">Reference proteome</keyword>